<keyword evidence="2" id="KW-1185">Reference proteome</keyword>
<dbReference type="Gene3D" id="3.40.50.12580">
    <property type="match status" value="1"/>
</dbReference>
<dbReference type="RefSeq" id="WP_089343843.1">
    <property type="nucleotide sequence ID" value="NZ_CP067129.1"/>
</dbReference>
<dbReference type="SUPFAM" id="SSF53756">
    <property type="entry name" value="UDP-Glycosyltransferase/glycogen phosphorylase"/>
    <property type="match status" value="1"/>
</dbReference>
<dbReference type="OrthoDB" id="9794206at2"/>
<name>A0A239PSQ5_9RHOB</name>
<gene>
    <name evidence="1" type="ORF">SAMN05444959_104254</name>
</gene>
<organism evidence="1 2">
    <name type="scientific">Paracoccus seriniphilus</name>
    <dbReference type="NCBI Taxonomy" id="184748"/>
    <lineage>
        <taxon>Bacteria</taxon>
        <taxon>Pseudomonadati</taxon>
        <taxon>Pseudomonadota</taxon>
        <taxon>Alphaproteobacteria</taxon>
        <taxon>Rhodobacterales</taxon>
        <taxon>Paracoccaceae</taxon>
        <taxon>Paracoccus</taxon>
    </lineage>
</organism>
<dbReference type="InterPro" id="IPR043148">
    <property type="entry name" value="TagF_C"/>
</dbReference>
<dbReference type="InterPro" id="IPR007833">
    <property type="entry name" value="Capsule_polysaccharide_synth"/>
</dbReference>
<dbReference type="Proteomes" id="UP000198307">
    <property type="component" value="Unassembled WGS sequence"/>
</dbReference>
<evidence type="ECO:0000313" key="1">
    <source>
        <dbReference type="EMBL" id="SNT73083.1"/>
    </source>
</evidence>
<accession>A0A239PSQ5</accession>
<dbReference type="GO" id="GO:0015774">
    <property type="term" value="P:polysaccharide transport"/>
    <property type="evidence" value="ECO:0007669"/>
    <property type="project" value="InterPro"/>
</dbReference>
<sequence length="377" mass="42357">MQRSLHRSAYMVSRDSFCDGIMQSLLLNGAAPQPIRMESRIGAFSRRSWRDSGRLCALHEFRPGWSQVKRLSMAARHARFARKLRDEQIDILFLWRGLLGRAGLASLAAQSAGLPCIYFERGPLPGWIQIDRMGVNARSSIPRDPEFFARWRAAAGPLRDWRNLKESLAARTPRRDRVAQHARKEWSDEGPFLFCPFQLNAARDMLPDGGWVADPARLVLALARASARLPDGWHLRIKPHPNAPGDLAHLLAPHLSPKLRLDRDTNSLDQLAASQGVITVNSAMGLEAFFFDKPVIVLGDSYYSGAGRSAIARSDEELGTLVSHPDSLGFDQRARDDLMSFLFNDFFVTEGDLQAGKFTVETLLERHERHQNLARSL</sequence>
<protein>
    <submittedName>
        <fullName evidence="1">Capsular polysaccharide export protein</fullName>
    </submittedName>
</protein>
<dbReference type="GO" id="GO:0000271">
    <property type="term" value="P:polysaccharide biosynthetic process"/>
    <property type="evidence" value="ECO:0007669"/>
    <property type="project" value="InterPro"/>
</dbReference>
<reference evidence="1 2" key="1">
    <citation type="submission" date="2017-07" db="EMBL/GenBank/DDBJ databases">
        <authorList>
            <person name="Sun Z.S."/>
            <person name="Albrecht U."/>
            <person name="Echele G."/>
            <person name="Lee C.C."/>
        </authorList>
    </citation>
    <scope>NUCLEOTIDE SEQUENCE [LARGE SCALE GENOMIC DNA]</scope>
    <source>
        <strain evidence="1 2">DSM 14827</strain>
    </source>
</reference>
<dbReference type="Pfam" id="PF05159">
    <property type="entry name" value="Capsule_synth"/>
    <property type="match status" value="2"/>
</dbReference>
<dbReference type="AlphaFoldDB" id="A0A239PSQ5"/>
<proteinExistence type="predicted"/>
<dbReference type="EMBL" id="FZQB01000004">
    <property type="protein sequence ID" value="SNT73083.1"/>
    <property type="molecule type" value="Genomic_DNA"/>
</dbReference>
<evidence type="ECO:0000313" key="2">
    <source>
        <dbReference type="Proteomes" id="UP000198307"/>
    </source>
</evidence>